<accession>A0A4Q7PCS0</accession>
<dbReference type="OrthoDB" id="253051at2"/>
<proteinExistence type="predicted"/>
<protein>
    <submittedName>
        <fullName evidence="3">Uncharacterized protein DUF1593</fullName>
    </submittedName>
</protein>
<gene>
    <name evidence="3" type="ORF">BC751_2996</name>
</gene>
<dbReference type="Pfam" id="PF07632">
    <property type="entry name" value="Sde182_NH-like"/>
    <property type="match status" value="1"/>
</dbReference>
<dbReference type="EMBL" id="SGXG01000001">
    <property type="protein sequence ID" value="RZS97390.1"/>
    <property type="molecule type" value="Genomic_DNA"/>
</dbReference>
<evidence type="ECO:0000313" key="4">
    <source>
        <dbReference type="Proteomes" id="UP000292209"/>
    </source>
</evidence>
<evidence type="ECO:0000259" key="1">
    <source>
        <dbReference type="Pfam" id="PF07632"/>
    </source>
</evidence>
<dbReference type="InterPro" id="IPR011483">
    <property type="entry name" value="Sde182_NH-like"/>
</dbReference>
<dbReference type="Pfam" id="PF21027">
    <property type="entry name" value="Sde0182_C"/>
    <property type="match status" value="1"/>
</dbReference>
<name>A0A4Q7PCS0_9BACT</name>
<keyword evidence="4" id="KW-1185">Reference proteome</keyword>
<organism evidence="3 4">
    <name type="scientific">Cecembia calidifontis</name>
    <dbReference type="NCBI Taxonomy" id="1187080"/>
    <lineage>
        <taxon>Bacteria</taxon>
        <taxon>Pseudomonadati</taxon>
        <taxon>Bacteroidota</taxon>
        <taxon>Cytophagia</taxon>
        <taxon>Cytophagales</taxon>
        <taxon>Cyclobacteriaceae</taxon>
        <taxon>Cecembia</taxon>
    </lineage>
</organism>
<dbReference type="RefSeq" id="WP_130276284.1">
    <property type="nucleotide sequence ID" value="NZ_SGXG01000001.1"/>
</dbReference>
<feature type="domain" description="Cellulose-binding Sde182 nucleoside hydrolase-like" evidence="1">
    <location>
        <begin position="28"/>
        <end position="325"/>
    </location>
</feature>
<comment type="caution">
    <text evidence="3">The sequence shown here is derived from an EMBL/GenBank/DDBJ whole genome shotgun (WGS) entry which is preliminary data.</text>
</comment>
<dbReference type="AlphaFoldDB" id="A0A4Q7PCS0"/>
<dbReference type="InterPro" id="IPR048527">
    <property type="entry name" value="Sde182_C"/>
</dbReference>
<evidence type="ECO:0000313" key="3">
    <source>
        <dbReference type="EMBL" id="RZS97390.1"/>
    </source>
</evidence>
<dbReference type="Gene3D" id="2.60.40.10">
    <property type="entry name" value="Immunoglobulins"/>
    <property type="match status" value="1"/>
</dbReference>
<sequence length="479" mass="54781">MKNTIPAAILFFTLLFLGNFGFAQEKYRVVIMTDMTHDDGNSLIRYLYYAPYFDTEAIIVTQQLPDFNFDQNGPWEKVNSILDAYHKEFPHLSKHDPDFPRYEYLQSITKKGRGALPIIWLTNERKFAAEIAGRYVESEWGEIRFHDWIGDGLNPNGEPKDSEGSEFLIKVFEKEDDRPIFVQMWGGPITFVQALYRFQEKHGPEKFKQLLSKLHVFGILLQDITFDFLIDLDKVQALKCTNMGTVTSTFEGERAEVGWLLHDGGHFWKYLRVMEQAEVNGHGPMSELYDHGGEGDSPAFLYLLSGVLGLNDPLYPTQGSWGSRFQPMGKDFPNGYYHTCGLDRMELERWIPEAKNSFLNRLQYSLKAPNEVNHEPVVIVNGKRDNKPLVLSGIPGNSFILDASASFDPDGDDLVFHWFFYPEASSYRGTFQISDTTSNSLQIEIPKDLSDQEIHLILEVKDNGTPGLVGYKRVILKSQ</sequence>
<dbReference type="InterPro" id="IPR036452">
    <property type="entry name" value="Ribo_hydro-like"/>
</dbReference>
<evidence type="ECO:0000259" key="2">
    <source>
        <dbReference type="Pfam" id="PF21027"/>
    </source>
</evidence>
<reference evidence="3 4" key="1">
    <citation type="submission" date="2019-02" db="EMBL/GenBank/DDBJ databases">
        <title>Genomic Encyclopedia of Archaeal and Bacterial Type Strains, Phase II (KMG-II): from individual species to whole genera.</title>
        <authorList>
            <person name="Goeker M."/>
        </authorList>
    </citation>
    <scope>NUCLEOTIDE SEQUENCE [LARGE SCALE GENOMIC DNA]</scope>
    <source>
        <strain evidence="3 4">DSM 21411</strain>
    </source>
</reference>
<dbReference type="GO" id="GO:0016799">
    <property type="term" value="F:hydrolase activity, hydrolyzing N-glycosyl compounds"/>
    <property type="evidence" value="ECO:0007669"/>
    <property type="project" value="InterPro"/>
</dbReference>
<dbReference type="Gene3D" id="3.90.245.10">
    <property type="entry name" value="Ribonucleoside hydrolase-like"/>
    <property type="match status" value="1"/>
</dbReference>
<feature type="domain" description="Cellulose-binding Sde182 C-terminal" evidence="2">
    <location>
        <begin position="399"/>
        <end position="477"/>
    </location>
</feature>
<dbReference type="Proteomes" id="UP000292209">
    <property type="component" value="Unassembled WGS sequence"/>
</dbReference>
<dbReference type="InterPro" id="IPR013783">
    <property type="entry name" value="Ig-like_fold"/>
</dbReference>